<evidence type="ECO:0008006" key="4">
    <source>
        <dbReference type="Google" id="ProtNLM"/>
    </source>
</evidence>
<reference evidence="2 3" key="1">
    <citation type="submission" date="2023-01" db="EMBL/GenBank/DDBJ databases">
        <title>Exploring GABA producing Bacteroides strains toward improving mental health.</title>
        <authorList>
            <person name="Yousuf B."/>
            <person name="Bouhlel N.E."/>
            <person name="Mottawea W."/>
            <person name="Hammami R."/>
        </authorList>
    </citation>
    <scope>NUCLEOTIDE SEQUENCE [LARGE SCALE GENOMIC DNA]</scope>
    <source>
        <strain evidence="2 3">UO.H1054</strain>
    </source>
</reference>
<protein>
    <recommendedName>
        <fullName evidence="4">LamG domain-containing protein</fullName>
    </recommendedName>
</protein>
<dbReference type="RefSeq" id="WP_272719830.1">
    <property type="nucleotide sequence ID" value="NZ_JAQPYS010000033.1"/>
</dbReference>
<evidence type="ECO:0000256" key="1">
    <source>
        <dbReference type="SAM" id="SignalP"/>
    </source>
</evidence>
<dbReference type="EMBL" id="JAQPYS010000033">
    <property type="protein sequence ID" value="MDC7135692.1"/>
    <property type="molecule type" value="Genomic_DNA"/>
</dbReference>
<organism evidence="2 3">
    <name type="scientific">Bacteroides zhangwenhongii</name>
    <dbReference type="NCBI Taxonomy" id="2650157"/>
    <lineage>
        <taxon>Bacteria</taxon>
        <taxon>Pseudomonadati</taxon>
        <taxon>Bacteroidota</taxon>
        <taxon>Bacteroidia</taxon>
        <taxon>Bacteroidales</taxon>
        <taxon>Bacteroidaceae</taxon>
        <taxon>Bacteroides</taxon>
    </lineage>
</organism>
<dbReference type="SUPFAM" id="SSF49899">
    <property type="entry name" value="Concanavalin A-like lectins/glucanases"/>
    <property type="match status" value="1"/>
</dbReference>
<keyword evidence="3" id="KW-1185">Reference proteome</keyword>
<evidence type="ECO:0000313" key="2">
    <source>
        <dbReference type="EMBL" id="MDC7135692.1"/>
    </source>
</evidence>
<proteinExistence type="predicted"/>
<keyword evidence="1" id="KW-0732">Signal</keyword>
<dbReference type="InterPro" id="IPR013320">
    <property type="entry name" value="ConA-like_dom_sf"/>
</dbReference>
<sequence length="1117" mass="124332">MRTKRWLSAMATVILTLCMCSCQDWNEQDAPAGDQQIPVLTKVGSYSFESLEGFQVGTYENGQNPEIIKDQEIGSKVLYLNNGYIYGENPLTNKRLESGASATMWIKLAGEDVQVCNTDEESEETIATRTDGKSLLAFMDDTEKSKLVITSNAGLIYNGAVLSEGFSELTPDIWHYVAINIGKDGYTVYLDGEEWGTSSLQTEIYNQLVDHLTSVATRLYIGYGLETPPGEFWMEDLKIYKDLVGKNEIKRPGIGTTTIGATDFSTGFLGAFSEVLSAEGDAIYHYQFKNYTKGVANHQNWMLLISNGKAIGEEGYQEYALVRADAYGWLSGNSENTIPDSGYPLSDVYGQFGSWEKFRSEMNGAVVDLTVTRYGTSITMNAVIISQQDKKYTYSWYHPTIAGEGTVGVFLSVDNAYLEVENKETSVTPLEIQNGQLGFSDYSTAFNTMFTEPIILEDYTEVVYEFTNYTQGPGNEKNWYLVFTNGKTRGQEGYVEHAIIRADNWGWLNGLYDAEHTLLEMDCAPSCNYDWNTFVSDMNEANVKMTVKRRAGKISFYAAITTKDNKKYSYYWMYTLPADVDVISSCLTVDNSYLVMKNSPVAMSFTEPSTQLGASDFTTGWWQAFSPVISGTGTNASFKYTFTNHNRCLKVWENWAVAITNGTAFGDPNYKEYVVIRADNFGWVGGNDQLFGFETNLPDYTWALNGAKVVLTITRDNKDIKLNADITTESGISYYYKGTLTGVITDVTNTIGTFLTLDSAYLTDITSEATNGEDIKPSIVTVGATDYSTGWWGAFSDVMTLDGDGEIHYKFINYTKSTNAWNNWLLGVCNGKATTENGYQEYAVIRADSWGWIDGVDDEMHRFQRFNNYNWESFTTDMQEAVVEISLKRQGNIASVRADITTTRGEKYWYVCNLSNLPSGGTIGTFLTVFNSYLDIYTEESYTTSDATIGVGNGDCNIAWWGIHSPIKTAVGDGCSFEYEFINNHGSNAATWNNWVLVLSNGKYSGEAGYTEYFVLLANNTGWKFGEQSAYLGLETNLPTDDTFNDVLHGATVKLKVTRNGTSLEVDATITATNNAAYYYRGTIANVFPDATSTIGTFFTTDMTYLQIKSAKATDGQ</sequence>
<evidence type="ECO:0000313" key="3">
    <source>
        <dbReference type="Proteomes" id="UP001215398"/>
    </source>
</evidence>
<accession>A0ABT5H519</accession>
<feature type="signal peptide" evidence="1">
    <location>
        <begin position="1"/>
        <end position="26"/>
    </location>
</feature>
<comment type="caution">
    <text evidence="2">The sequence shown here is derived from an EMBL/GenBank/DDBJ whole genome shotgun (WGS) entry which is preliminary data.</text>
</comment>
<name>A0ABT5H519_9BACE</name>
<dbReference type="Proteomes" id="UP001215398">
    <property type="component" value="Unassembled WGS sequence"/>
</dbReference>
<gene>
    <name evidence="2" type="ORF">PQG98_04940</name>
</gene>
<feature type="chain" id="PRO_5045369225" description="LamG domain-containing protein" evidence="1">
    <location>
        <begin position="27"/>
        <end position="1117"/>
    </location>
</feature>